<dbReference type="SMART" id="SM00320">
    <property type="entry name" value="WD40"/>
    <property type="match status" value="11"/>
</dbReference>
<evidence type="ECO:0000256" key="7">
    <source>
        <dbReference type="SAM" id="MobiDB-lite"/>
    </source>
</evidence>
<dbReference type="InterPro" id="IPR036322">
    <property type="entry name" value="WD40_repeat_dom_sf"/>
</dbReference>
<dbReference type="AlphaFoldDB" id="A0ABD0LXP1"/>
<feature type="repeat" description="WD" evidence="6">
    <location>
        <begin position="336"/>
        <end position="377"/>
    </location>
</feature>
<dbReference type="SUPFAM" id="SSF50978">
    <property type="entry name" value="WD40 repeat-like"/>
    <property type="match status" value="1"/>
</dbReference>
<evidence type="ECO:0000256" key="6">
    <source>
        <dbReference type="PROSITE-ProRule" id="PRU00221"/>
    </source>
</evidence>
<dbReference type="InterPro" id="IPR027145">
    <property type="entry name" value="PWP2"/>
</dbReference>
<dbReference type="InterPro" id="IPR015943">
    <property type="entry name" value="WD40/YVTN_repeat-like_dom_sf"/>
</dbReference>
<sequence length="883" mass="97502">GEALLCSMVSRSVIGTYHFHNTVHQVKFSPDGKKFAVTRDTVVLVFHTPGRSREFNPFVLFRTYYGAYDATTCIDWSSDSKVLVVGSQDMNARVFAVEPCENFVVHSFGGHIDALVSVFFEHNSMDVYSVSKRGHLCVWRCNINTTDLVPRKPKAEKFVTEQDMETDEGEQTAGDKDVTELESDEDESVIKVHYRKVKRHVFKGSKDEGESVAPELTCCAYHKPTHILISGFENGSFLLHEMPDFNLIHSLRVSDQSITSIAVNNTGDWIALGCAGLGQLLVWEWQSESYVLKQQGHYNKMACVTYSQDGQHLATGGDDGKVKVWNTSSGFCFVTFNEHAGGVTGVTFTQTGQVVISSSLDGTVRAFDLNRYRNFKTFTSPRPVQFSCLAVDSSGEIICAGGQDVFEIFVWSMQTGRLLEVLADHEGPVSCLSFSKDGTLLASGSWDKTVKLWDVFESRGAKETLTQLSDVLAVTFRPDGRELAVATLNGQVSFWNPVSAVQTGTIEGRHDLGYGRKDTDLVTGKKLAAGKAFNTVCYSADGKCILAAGRSKNVCIYSVANQILMKKFEISCNHSLDGMEEFLDKRKMTEWGSLALVDEGQGDEKGKKLALPGVREGDLSSRHWRPEVRVAAVQFSPTGREWVAATTEGLLIYSLDQTLVFDPFELEMDITPASVRDTLAAGDHARALMLAFRLNEQSLIQEVLESTPPSDVESISQGLPAKYVDRLLTYVGGQLESTAHLEFYVSWVRALLTSHGPALKKRSQAVMATLRTLQKNLTRKHEDIGKLCDHNQYSLQFLIAQARLKRKAAPTDSGDDGESEENMDSKGDDEGYEDAAGSAEIDSEASEDAMSEEKELSENEDSEDEDEAYKDAVSVIETGEESE</sequence>
<dbReference type="SUPFAM" id="SSF50998">
    <property type="entry name" value="Quinoprotein alcohol dehydrogenase-like"/>
    <property type="match status" value="1"/>
</dbReference>
<feature type="compositionally biased region" description="Acidic residues" evidence="7">
    <location>
        <begin position="841"/>
        <end position="850"/>
    </location>
</feature>
<dbReference type="InterPro" id="IPR019775">
    <property type="entry name" value="WD40_repeat_CS"/>
</dbReference>
<evidence type="ECO:0000256" key="5">
    <source>
        <dbReference type="ARBA" id="ARBA00023242"/>
    </source>
</evidence>
<accession>A0ABD0LXP1</accession>
<dbReference type="PROSITE" id="PS50082">
    <property type="entry name" value="WD_REPEATS_2"/>
    <property type="match status" value="3"/>
</dbReference>
<reference evidence="9 10" key="1">
    <citation type="journal article" date="2023" name="Sci. Data">
        <title>Genome assembly of the Korean intertidal mud-creeper Batillaria attramentaria.</title>
        <authorList>
            <person name="Patra A.K."/>
            <person name="Ho P.T."/>
            <person name="Jun S."/>
            <person name="Lee S.J."/>
            <person name="Kim Y."/>
            <person name="Won Y.J."/>
        </authorList>
    </citation>
    <scope>NUCLEOTIDE SEQUENCE [LARGE SCALE GENOMIC DNA]</scope>
    <source>
        <strain evidence="9">Wonlab-2016</strain>
    </source>
</reference>
<evidence type="ECO:0000256" key="2">
    <source>
        <dbReference type="ARBA" id="ARBA00010226"/>
    </source>
</evidence>
<gene>
    <name evidence="9" type="ORF">BaRGS_00004986</name>
</gene>
<feature type="region of interest" description="Disordered" evidence="7">
    <location>
        <begin position="808"/>
        <end position="883"/>
    </location>
</feature>
<organism evidence="9 10">
    <name type="scientific">Batillaria attramentaria</name>
    <dbReference type="NCBI Taxonomy" id="370345"/>
    <lineage>
        <taxon>Eukaryota</taxon>
        <taxon>Metazoa</taxon>
        <taxon>Spiralia</taxon>
        <taxon>Lophotrochozoa</taxon>
        <taxon>Mollusca</taxon>
        <taxon>Gastropoda</taxon>
        <taxon>Caenogastropoda</taxon>
        <taxon>Sorbeoconcha</taxon>
        <taxon>Cerithioidea</taxon>
        <taxon>Batillariidae</taxon>
        <taxon>Batillaria</taxon>
    </lineage>
</organism>
<feature type="non-terminal residue" evidence="9">
    <location>
        <position position="1"/>
    </location>
</feature>
<feature type="repeat" description="WD" evidence="6">
    <location>
        <begin position="294"/>
        <end position="335"/>
    </location>
</feature>
<comment type="similarity">
    <text evidence="2">Belongs to the WD repeat PWP2 family.</text>
</comment>
<dbReference type="InterPro" id="IPR001680">
    <property type="entry name" value="WD40_rpt"/>
</dbReference>
<evidence type="ECO:0000256" key="4">
    <source>
        <dbReference type="ARBA" id="ARBA00022737"/>
    </source>
</evidence>
<evidence type="ECO:0000259" key="8">
    <source>
        <dbReference type="Pfam" id="PF04003"/>
    </source>
</evidence>
<protein>
    <recommendedName>
        <fullName evidence="8">Small-subunit processome Utp12 domain-containing protein</fullName>
    </recommendedName>
</protein>
<feature type="compositionally biased region" description="Acidic residues" evidence="7">
    <location>
        <begin position="813"/>
        <end position="822"/>
    </location>
</feature>
<feature type="compositionally biased region" description="Acidic residues" evidence="7">
    <location>
        <begin position="858"/>
        <end position="868"/>
    </location>
</feature>
<dbReference type="GO" id="GO:0005730">
    <property type="term" value="C:nucleolus"/>
    <property type="evidence" value="ECO:0007669"/>
    <property type="project" value="UniProtKB-SubCell"/>
</dbReference>
<dbReference type="PRINTS" id="PR00320">
    <property type="entry name" value="GPROTEINBRPT"/>
</dbReference>
<dbReference type="Proteomes" id="UP001519460">
    <property type="component" value="Unassembled WGS sequence"/>
</dbReference>
<feature type="repeat" description="WD" evidence="6">
    <location>
        <begin position="422"/>
        <end position="463"/>
    </location>
</feature>
<dbReference type="Gene3D" id="2.130.10.10">
    <property type="entry name" value="YVTN repeat-like/Quinoprotein amine dehydrogenase"/>
    <property type="match status" value="3"/>
</dbReference>
<dbReference type="CDD" id="cd00200">
    <property type="entry name" value="WD40"/>
    <property type="match status" value="1"/>
</dbReference>
<dbReference type="EMBL" id="JACVVK020000018">
    <property type="protein sequence ID" value="KAK7503863.1"/>
    <property type="molecule type" value="Genomic_DNA"/>
</dbReference>
<evidence type="ECO:0000313" key="10">
    <source>
        <dbReference type="Proteomes" id="UP001519460"/>
    </source>
</evidence>
<dbReference type="FunFam" id="2.130.10.10:FF:000216">
    <property type="entry name" value="Periodic tryptophan protein 2 homolog"/>
    <property type="match status" value="1"/>
</dbReference>
<dbReference type="PROSITE" id="PS50294">
    <property type="entry name" value="WD_REPEATS_REGION"/>
    <property type="match status" value="3"/>
</dbReference>
<feature type="domain" description="Small-subunit processome Utp12" evidence="8">
    <location>
        <begin position="695"/>
        <end position="799"/>
    </location>
</feature>
<dbReference type="PANTHER" id="PTHR19858">
    <property type="entry name" value="WD40 REPEAT PROTEIN"/>
    <property type="match status" value="1"/>
</dbReference>
<dbReference type="PANTHER" id="PTHR19858:SF0">
    <property type="entry name" value="PERIODIC TRYPTOPHAN PROTEIN 2 HOMOLOG"/>
    <property type="match status" value="1"/>
</dbReference>
<dbReference type="InterPro" id="IPR020472">
    <property type="entry name" value="WD40_PAC1"/>
</dbReference>
<keyword evidence="3 6" id="KW-0853">WD repeat</keyword>
<comment type="caution">
    <text evidence="9">The sequence shown here is derived from an EMBL/GenBank/DDBJ whole genome shotgun (WGS) entry which is preliminary data.</text>
</comment>
<evidence type="ECO:0000313" key="9">
    <source>
        <dbReference type="EMBL" id="KAK7503863.1"/>
    </source>
</evidence>
<keyword evidence="10" id="KW-1185">Reference proteome</keyword>
<proteinExistence type="inferred from homology"/>
<evidence type="ECO:0000256" key="3">
    <source>
        <dbReference type="ARBA" id="ARBA00022574"/>
    </source>
</evidence>
<evidence type="ECO:0000256" key="1">
    <source>
        <dbReference type="ARBA" id="ARBA00004604"/>
    </source>
</evidence>
<dbReference type="PROSITE" id="PS00678">
    <property type="entry name" value="WD_REPEATS_1"/>
    <property type="match status" value="2"/>
</dbReference>
<dbReference type="InterPro" id="IPR007148">
    <property type="entry name" value="SSU_processome_Utp12"/>
</dbReference>
<comment type="subcellular location">
    <subcellularLocation>
        <location evidence="1">Nucleus</location>
        <location evidence="1">Nucleolus</location>
    </subcellularLocation>
</comment>
<keyword evidence="5" id="KW-0539">Nucleus</keyword>
<name>A0ABD0LXP1_9CAEN</name>
<feature type="region of interest" description="Disordered" evidence="7">
    <location>
        <begin position="159"/>
        <end position="181"/>
    </location>
</feature>
<dbReference type="Pfam" id="PF04003">
    <property type="entry name" value="Utp12"/>
    <property type="match status" value="1"/>
</dbReference>
<dbReference type="InterPro" id="IPR011047">
    <property type="entry name" value="Quinoprotein_ADH-like_sf"/>
</dbReference>
<keyword evidence="4" id="KW-0677">Repeat</keyword>
<dbReference type="Pfam" id="PF00400">
    <property type="entry name" value="WD40"/>
    <property type="match status" value="4"/>
</dbReference>